<feature type="compositionally biased region" description="Polar residues" evidence="5">
    <location>
        <begin position="188"/>
        <end position="201"/>
    </location>
</feature>
<keyword evidence="2" id="KW-0238">DNA-binding</keyword>
<keyword evidence="8" id="KW-1185">Reference proteome</keyword>
<dbReference type="Proteomes" id="UP000822688">
    <property type="component" value="Chromosome 2"/>
</dbReference>
<organism evidence="7 8">
    <name type="scientific">Ceratodon purpureus</name>
    <name type="common">Fire moss</name>
    <name type="synonym">Dicranum purpureum</name>
    <dbReference type="NCBI Taxonomy" id="3225"/>
    <lineage>
        <taxon>Eukaryota</taxon>
        <taxon>Viridiplantae</taxon>
        <taxon>Streptophyta</taxon>
        <taxon>Embryophyta</taxon>
        <taxon>Bryophyta</taxon>
        <taxon>Bryophytina</taxon>
        <taxon>Bryopsida</taxon>
        <taxon>Dicranidae</taxon>
        <taxon>Pseudoditrichales</taxon>
        <taxon>Ditrichaceae</taxon>
        <taxon>Ceratodon</taxon>
    </lineage>
</organism>
<dbReference type="GO" id="GO:0003677">
    <property type="term" value="F:DNA binding"/>
    <property type="evidence" value="ECO:0007669"/>
    <property type="project" value="UniProtKB-KW"/>
</dbReference>
<dbReference type="EMBL" id="CM026422">
    <property type="protein sequence ID" value="KAG0588112.1"/>
    <property type="molecule type" value="Genomic_DNA"/>
</dbReference>
<sequence>MRFFFKDSPERGVAQMGSSHGNLSEVLNELEGKMCFVKEMTSSCVWPLDPEGRIHRGRPYSKCQLLLPRHFARAHKMVNISRICVVVHSGNTKKSWSLRLSHYPSRGETAIISGWGQFVTDNGVAKGDRLVFSLTAMPKFRVYIFDSNGLPKAPQMLQPSSFPTEIKVSRRIHRVLESLRNKREDSTAEGTENLVSMSSVPRSKRKAISDDESVDLTSNAASLNTFHRSARPTKAEIVEDSPLKTCAQCSYPFKQDTHVKKEPLSKEEELVKEEILFDREEFVMPFTKKSKEGTSDRNLNLSQKSKIHAPPTAEHLLQTASFQKQLAKGNLSRMEIPAAFVKEYGSRFQTRVQLQGTLELSPVRDVGCFCYGFAGQFRCFFKKGWQDFVSDNMLREGQNIIFTLTANSVFKVRVVIP</sequence>
<evidence type="ECO:0000256" key="1">
    <source>
        <dbReference type="ARBA" id="ARBA00023015"/>
    </source>
</evidence>
<accession>A0A8T0IYP4</accession>
<evidence type="ECO:0000256" key="2">
    <source>
        <dbReference type="ARBA" id="ARBA00023125"/>
    </source>
</evidence>
<dbReference type="InterPro" id="IPR003340">
    <property type="entry name" value="B3_DNA-bd"/>
</dbReference>
<dbReference type="InterPro" id="IPR015300">
    <property type="entry name" value="DNA-bd_pseudobarrel_sf"/>
</dbReference>
<dbReference type="CDD" id="cd10017">
    <property type="entry name" value="B3_DNA"/>
    <property type="match status" value="2"/>
</dbReference>
<evidence type="ECO:0000256" key="4">
    <source>
        <dbReference type="ARBA" id="ARBA00023242"/>
    </source>
</evidence>
<proteinExistence type="predicted"/>
<protein>
    <recommendedName>
        <fullName evidence="6">TF-B3 domain-containing protein</fullName>
    </recommendedName>
</protein>
<keyword evidence="3" id="KW-0804">Transcription</keyword>
<evidence type="ECO:0000259" key="6">
    <source>
        <dbReference type="PROSITE" id="PS50863"/>
    </source>
</evidence>
<dbReference type="SMART" id="SM01019">
    <property type="entry name" value="B3"/>
    <property type="match status" value="2"/>
</dbReference>
<dbReference type="Pfam" id="PF02362">
    <property type="entry name" value="B3"/>
    <property type="match status" value="2"/>
</dbReference>
<keyword evidence="4" id="KW-0539">Nucleus</keyword>
<evidence type="ECO:0000256" key="3">
    <source>
        <dbReference type="ARBA" id="ARBA00023163"/>
    </source>
</evidence>
<gene>
    <name evidence="7" type="ORF">KC19_2G216700</name>
</gene>
<dbReference type="PROSITE" id="PS50863">
    <property type="entry name" value="B3"/>
    <property type="match status" value="2"/>
</dbReference>
<dbReference type="AlphaFoldDB" id="A0A8T0IYP4"/>
<name>A0A8T0IYP4_CERPU</name>
<evidence type="ECO:0000313" key="7">
    <source>
        <dbReference type="EMBL" id="KAG0588112.1"/>
    </source>
</evidence>
<keyword evidence="1" id="KW-0805">Transcription regulation</keyword>
<dbReference type="InterPro" id="IPR050655">
    <property type="entry name" value="Plant_B3_domain"/>
</dbReference>
<comment type="caution">
    <text evidence="7">The sequence shown here is derived from an EMBL/GenBank/DDBJ whole genome shotgun (WGS) entry which is preliminary data.</text>
</comment>
<feature type="domain" description="TF-B3" evidence="6">
    <location>
        <begin position="65"/>
        <end position="148"/>
    </location>
</feature>
<dbReference type="PANTHER" id="PTHR31920">
    <property type="entry name" value="B3 DOMAIN-CONTAINING"/>
    <property type="match status" value="1"/>
</dbReference>
<dbReference type="Gene3D" id="2.40.330.10">
    <property type="entry name" value="DNA-binding pseudobarrel domain"/>
    <property type="match status" value="2"/>
</dbReference>
<reference evidence="7" key="1">
    <citation type="submission" date="2020-06" db="EMBL/GenBank/DDBJ databases">
        <title>WGS assembly of Ceratodon purpureus strain R40.</title>
        <authorList>
            <person name="Carey S.B."/>
            <person name="Jenkins J."/>
            <person name="Shu S."/>
            <person name="Lovell J.T."/>
            <person name="Sreedasyam A."/>
            <person name="Maumus F."/>
            <person name="Tiley G.P."/>
            <person name="Fernandez-Pozo N."/>
            <person name="Barry K."/>
            <person name="Chen C."/>
            <person name="Wang M."/>
            <person name="Lipzen A."/>
            <person name="Daum C."/>
            <person name="Saski C.A."/>
            <person name="Payton A.C."/>
            <person name="Mcbreen J.C."/>
            <person name="Conrad R.E."/>
            <person name="Kollar L.M."/>
            <person name="Olsson S."/>
            <person name="Huttunen S."/>
            <person name="Landis J.B."/>
            <person name="Wickett N.J."/>
            <person name="Johnson M.G."/>
            <person name="Rensing S.A."/>
            <person name="Grimwood J."/>
            <person name="Schmutz J."/>
            <person name="Mcdaniel S.F."/>
        </authorList>
    </citation>
    <scope>NUCLEOTIDE SEQUENCE</scope>
    <source>
        <strain evidence="7">R40</strain>
    </source>
</reference>
<dbReference type="PANTHER" id="PTHR31920:SF122">
    <property type="entry name" value="B3 DOMAIN-CONTAINING PROTEIN REM23"/>
    <property type="match status" value="1"/>
</dbReference>
<evidence type="ECO:0000256" key="5">
    <source>
        <dbReference type="SAM" id="MobiDB-lite"/>
    </source>
</evidence>
<feature type="region of interest" description="Disordered" evidence="5">
    <location>
        <begin position="182"/>
        <end position="211"/>
    </location>
</feature>
<feature type="domain" description="TF-B3" evidence="6">
    <location>
        <begin position="319"/>
        <end position="417"/>
    </location>
</feature>
<dbReference type="SUPFAM" id="SSF101936">
    <property type="entry name" value="DNA-binding pseudobarrel domain"/>
    <property type="match status" value="2"/>
</dbReference>
<evidence type="ECO:0000313" key="8">
    <source>
        <dbReference type="Proteomes" id="UP000822688"/>
    </source>
</evidence>